<reference evidence="16 17" key="1">
    <citation type="submission" date="2015-05" db="EMBL/GenBank/DDBJ databases">
        <title>Genome sequences of Pluralibacter gergoviae.</title>
        <authorList>
            <person name="Greninger A.L."/>
            <person name="Miller S."/>
        </authorList>
    </citation>
    <scope>NUCLEOTIDE SEQUENCE [LARGE SCALE GENOMIC DNA]</scope>
    <source>
        <strain evidence="16 17">JS81F13</strain>
    </source>
</reference>
<dbReference type="EMBL" id="ABLOKC030000016">
    <property type="protein sequence ID" value="EML1472305.1"/>
    <property type="molecule type" value="Genomic_DNA"/>
</dbReference>
<keyword evidence="9 13" id="KW-1133">Transmembrane helix</keyword>
<keyword evidence="7 13" id="KW-1005">Bacterial flagellum biogenesis</keyword>
<dbReference type="PRINTS" id="PR00950">
    <property type="entry name" value="TYPE3IMSPROT"/>
</dbReference>
<dbReference type="FunFam" id="3.40.1690.10:FF:000001">
    <property type="entry name" value="Flagellar biosynthetic protein FlhB"/>
    <property type="match status" value="1"/>
</dbReference>
<protein>
    <recommendedName>
        <fullName evidence="3 13">Flagellar biosynthetic protein FlhB</fullName>
    </recommendedName>
</protein>
<gene>
    <name evidence="13 16" type="primary">flhB</name>
    <name evidence="16" type="ORF">ABW06_07185</name>
    <name evidence="15" type="ORF">QEG54_003052</name>
</gene>
<evidence type="ECO:0000256" key="4">
    <source>
        <dbReference type="ARBA" id="ARBA00022448"/>
    </source>
</evidence>
<evidence type="ECO:0000256" key="12">
    <source>
        <dbReference type="ARBA" id="ARBA00025078"/>
    </source>
</evidence>
<dbReference type="NCBIfam" id="TIGR00328">
    <property type="entry name" value="flhB"/>
    <property type="match status" value="1"/>
</dbReference>
<sequence length="381" mass="42401">MSEESDVEKTEDPTPHRRQKAREEGQIPRSKELTSLLMLLVGWLLLIAGGENMAERLMMLLHDGLTFDNLLARDVTFSTIRAGELLSMAMVTVLPMLGGLFLTALVSPACLGGLSLSGKSLKVDLTRLNPLSGIKRMISMQMVSELFKSLLKVALVGAASTFYLFSSKAHMIQLIYEPLPDAIKDSGAMISRCMLIVILTLLPLVGYDVFYQLMSHLKKLRMSRQEIRDEHKQHEGDPHVKGRIRQLQRAAAQQRMMADIPRADVIVNNPTHYSIALSYQEGGNRAPVMLAKGAGDIALRIREEAAKHRIPMLEAPPLARALYRHCEIGQEIPTALYAAVAEVLAWVYGMRNWRKGKGVLPKKPQHLPVPPALDFAQESQE</sequence>
<organism evidence="16 17">
    <name type="scientific">Pluralibacter gergoviae</name>
    <name type="common">Enterobacter gergoviae</name>
    <dbReference type="NCBI Taxonomy" id="61647"/>
    <lineage>
        <taxon>Bacteria</taxon>
        <taxon>Pseudomonadati</taxon>
        <taxon>Pseudomonadota</taxon>
        <taxon>Gammaproteobacteria</taxon>
        <taxon>Enterobacterales</taxon>
        <taxon>Enterobacteriaceae</taxon>
        <taxon>Pluralibacter</taxon>
    </lineage>
</organism>
<reference evidence="15" key="2">
    <citation type="submission" date="2024-02" db="EMBL/GenBank/DDBJ databases">
        <authorList>
            <consortium name="Clinical and Environmental Microbiology Branch: Whole genome sequencing antimicrobial resistance pathogens in the healthcare setting"/>
        </authorList>
    </citation>
    <scope>NUCLEOTIDE SEQUENCE</scope>
    <source>
        <strain evidence="15">2021DK-00143</strain>
    </source>
</reference>
<feature type="transmembrane region" description="Helical" evidence="13">
    <location>
        <begin position="146"/>
        <end position="166"/>
    </location>
</feature>
<dbReference type="InterPro" id="IPR006135">
    <property type="entry name" value="T3SS_substrate_exporter"/>
</dbReference>
<feature type="transmembrane region" description="Helical" evidence="13">
    <location>
        <begin position="33"/>
        <end position="50"/>
    </location>
</feature>
<keyword evidence="4 13" id="KW-0813">Transport</keyword>
<keyword evidence="10 13" id="KW-0472">Membrane</keyword>
<dbReference type="InterPro" id="IPR029025">
    <property type="entry name" value="T3SS_substrate_exporter_C"/>
</dbReference>
<evidence type="ECO:0000256" key="9">
    <source>
        <dbReference type="ARBA" id="ARBA00022989"/>
    </source>
</evidence>
<evidence type="ECO:0000256" key="2">
    <source>
        <dbReference type="ARBA" id="ARBA00010690"/>
    </source>
</evidence>
<evidence type="ECO:0000256" key="10">
    <source>
        <dbReference type="ARBA" id="ARBA00023136"/>
    </source>
</evidence>
<dbReference type="GO" id="GO:0009306">
    <property type="term" value="P:protein secretion"/>
    <property type="evidence" value="ECO:0007669"/>
    <property type="project" value="InterPro"/>
</dbReference>
<dbReference type="eggNOG" id="COG1377">
    <property type="taxonomic scope" value="Bacteria"/>
</dbReference>
<dbReference type="AlphaFoldDB" id="A0A0J5M2W3"/>
<dbReference type="Gene3D" id="3.40.1690.10">
    <property type="entry name" value="secretion proteins EscU"/>
    <property type="match status" value="1"/>
</dbReference>
<keyword evidence="17" id="KW-1185">Reference proteome</keyword>
<dbReference type="STRING" id="61647.LG71_07470"/>
<dbReference type="Pfam" id="PF01312">
    <property type="entry name" value="Bac_export_2"/>
    <property type="match status" value="1"/>
</dbReference>
<feature type="region of interest" description="Disordered" evidence="14">
    <location>
        <begin position="1"/>
        <end position="26"/>
    </location>
</feature>
<dbReference type="GO" id="GO:0044780">
    <property type="term" value="P:bacterial-type flagellum assembly"/>
    <property type="evidence" value="ECO:0007669"/>
    <property type="project" value="InterPro"/>
</dbReference>
<keyword evidence="6 13" id="KW-0812">Transmembrane</keyword>
<keyword evidence="16" id="KW-0969">Cilium</keyword>
<evidence type="ECO:0000256" key="1">
    <source>
        <dbReference type="ARBA" id="ARBA00004651"/>
    </source>
</evidence>
<dbReference type="EMBL" id="LDZF01000006">
    <property type="protein sequence ID" value="KMK14627.1"/>
    <property type="molecule type" value="Genomic_DNA"/>
</dbReference>
<evidence type="ECO:0000256" key="7">
    <source>
        <dbReference type="ARBA" id="ARBA00022795"/>
    </source>
</evidence>
<accession>A0A0J5M2W3</accession>
<evidence type="ECO:0000313" key="16">
    <source>
        <dbReference type="EMBL" id="KMK14627.1"/>
    </source>
</evidence>
<keyword evidence="11 13" id="KW-1006">Bacterial flagellum protein export</keyword>
<feature type="compositionally biased region" description="Basic and acidic residues" evidence="14">
    <location>
        <begin position="7"/>
        <end position="26"/>
    </location>
</feature>
<evidence type="ECO:0000256" key="6">
    <source>
        <dbReference type="ARBA" id="ARBA00022692"/>
    </source>
</evidence>
<dbReference type="Gene3D" id="6.10.250.2080">
    <property type="match status" value="1"/>
</dbReference>
<proteinExistence type="inferred from homology"/>
<dbReference type="PATRIC" id="fig|61647.15.peg.4664"/>
<dbReference type="InterPro" id="IPR006136">
    <property type="entry name" value="FlhB"/>
</dbReference>
<feature type="transmembrane region" description="Helical" evidence="13">
    <location>
        <begin position="93"/>
        <end position="117"/>
    </location>
</feature>
<feature type="transmembrane region" description="Helical" evidence="13">
    <location>
        <begin position="186"/>
        <end position="211"/>
    </location>
</feature>
<evidence type="ECO:0000256" key="8">
    <source>
        <dbReference type="ARBA" id="ARBA00022927"/>
    </source>
</evidence>
<evidence type="ECO:0000256" key="3">
    <source>
        <dbReference type="ARBA" id="ARBA00021622"/>
    </source>
</evidence>
<keyword evidence="16" id="KW-0282">Flagellum</keyword>
<evidence type="ECO:0000313" key="17">
    <source>
        <dbReference type="Proteomes" id="UP000036196"/>
    </source>
</evidence>
<dbReference type="Proteomes" id="UP000036196">
    <property type="component" value="Unassembled WGS sequence"/>
</dbReference>
<comment type="similarity">
    <text evidence="2 13">Belongs to the type III secretion exporter family.</text>
</comment>
<evidence type="ECO:0000256" key="14">
    <source>
        <dbReference type="SAM" id="MobiDB-lite"/>
    </source>
</evidence>
<comment type="subcellular location">
    <subcellularLocation>
        <location evidence="1">Cell membrane</location>
        <topology evidence="1">Multi-pass membrane protein</topology>
    </subcellularLocation>
</comment>
<evidence type="ECO:0000256" key="5">
    <source>
        <dbReference type="ARBA" id="ARBA00022475"/>
    </source>
</evidence>
<dbReference type="PANTHER" id="PTHR30531">
    <property type="entry name" value="FLAGELLAR BIOSYNTHETIC PROTEIN FLHB"/>
    <property type="match status" value="1"/>
</dbReference>
<evidence type="ECO:0000256" key="11">
    <source>
        <dbReference type="ARBA" id="ARBA00023225"/>
    </source>
</evidence>
<evidence type="ECO:0000313" key="15">
    <source>
        <dbReference type="EMBL" id="EML1472305.1"/>
    </source>
</evidence>
<comment type="function">
    <text evidence="12 13">Required for formation of the rod structure in the basal body of the flagellar apparatus. Together with FliI and FliH, may constitute the export apparatus of flagellin.</text>
</comment>
<dbReference type="RefSeq" id="WP_048274481.1">
    <property type="nucleotide sequence ID" value="NZ_DAMADZ010000011.1"/>
</dbReference>
<name>A0A0J5M2W3_PLUGE</name>
<keyword evidence="8 13" id="KW-0653">Protein transport</keyword>
<keyword evidence="16" id="KW-0966">Cell projection</keyword>
<comment type="caution">
    <text evidence="16">The sequence shown here is derived from an EMBL/GenBank/DDBJ whole genome shotgun (WGS) entry which is preliminary data.</text>
</comment>
<dbReference type="PANTHER" id="PTHR30531:SF12">
    <property type="entry name" value="FLAGELLAR BIOSYNTHETIC PROTEIN FLHB"/>
    <property type="match status" value="1"/>
</dbReference>
<dbReference type="SUPFAM" id="SSF160544">
    <property type="entry name" value="EscU C-terminal domain-like"/>
    <property type="match status" value="1"/>
</dbReference>
<evidence type="ECO:0000256" key="13">
    <source>
        <dbReference type="RuleBase" id="RU364091"/>
    </source>
</evidence>
<keyword evidence="5 13" id="KW-1003">Cell membrane</keyword>
<dbReference type="GO" id="GO:0005886">
    <property type="term" value="C:plasma membrane"/>
    <property type="evidence" value="ECO:0007669"/>
    <property type="project" value="UniProtKB-SubCell"/>
</dbReference>